<sequence>MDAYIMLKQMEREINMRPAAHLVVGEPRNEEIREDRVVSSGLAVKERRRGEEGGERGLWWSARDRRSRGGVWLEGGVAVVFWSEVRLEAVVVVRCADLQWLLKIMEREGEKEGEGEGFPEVSDSGVALMVRRERDRGSRGSESGLGRGKN</sequence>
<evidence type="ECO:0000313" key="3">
    <source>
        <dbReference type="Proteomes" id="UP000823775"/>
    </source>
</evidence>
<comment type="caution">
    <text evidence="2">The sequence shown here is derived from an EMBL/GenBank/DDBJ whole genome shotgun (WGS) entry which is preliminary data.</text>
</comment>
<feature type="region of interest" description="Disordered" evidence="1">
    <location>
        <begin position="109"/>
        <end position="150"/>
    </location>
</feature>
<dbReference type="Proteomes" id="UP000823775">
    <property type="component" value="Unassembled WGS sequence"/>
</dbReference>
<dbReference type="EMBL" id="JACEIK010000819">
    <property type="protein sequence ID" value="MCD7462616.1"/>
    <property type="molecule type" value="Genomic_DNA"/>
</dbReference>
<evidence type="ECO:0000256" key="1">
    <source>
        <dbReference type="SAM" id="MobiDB-lite"/>
    </source>
</evidence>
<keyword evidence="3" id="KW-1185">Reference proteome</keyword>
<feature type="compositionally biased region" description="Basic and acidic residues" evidence="1">
    <location>
        <begin position="130"/>
        <end position="139"/>
    </location>
</feature>
<accession>A0ABS8SUZ6</accession>
<proteinExistence type="predicted"/>
<organism evidence="2 3">
    <name type="scientific">Datura stramonium</name>
    <name type="common">Jimsonweed</name>
    <name type="synonym">Common thornapple</name>
    <dbReference type="NCBI Taxonomy" id="4076"/>
    <lineage>
        <taxon>Eukaryota</taxon>
        <taxon>Viridiplantae</taxon>
        <taxon>Streptophyta</taxon>
        <taxon>Embryophyta</taxon>
        <taxon>Tracheophyta</taxon>
        <taxon>Spermatophyta</taxon>
        <taxon>Magnoliopsida</taxon>
        <taxon>eudicotyledons</taxon>
        <taxon>Gunneridae</taxon>
        <taxon>Pentapetalae</taxon>
        <taxon>asterids</taxon>
        <taxon>lamiids</taxon>
        <taxon>Solanales</taxon>
        <taxon>Solanaceae</taxon>
        <taxon>Solanoideae</taxon>
        <taxon>Datureae</taxon>
        <taxon>Datura</taxon>
    </lineage>
</organism>
<name>A0ABS8SUZ6_DATST</name>
<protein>
    <submittedName>
        <fullName evidence="2">Uncharacterized protein</fullName>
    </submittedName>
</protein>
<reference evidence="2 3" key="1">
    <citation type="journal article" date="2021" name="BMC Genomics">
        <title>Datura genome reveals duplications of psychoactive alkaloid biosynthetic genes and high mutation rate following tissue culture.</title>
        <authorList>
            <person name="Rajewski A."/>
            <person name="Carter-House D."/>
            <person name="Stajich J."/>
            <person name="Litt A."/>
        </authorList>
    </citation>
    <scope>NUCLEOTIDE SEQUENCE [LARGE SCALE GENOMIC DNA]</scope>
    <source>
        <strain evidence="2">AR-01</strain>
    </source>
</reference>
<evidence type="ECO:0000313" key="2">
    <source>
        <dbReference type="EMBL" id="MCD7462616.1"/>
    </source>
</evidence>
<gene>
    <name evidence="2" type="ORF">HAX54_048941</name>
</gene>